<sequence length="285" mass="33070">MRTAFNQPKRLNLHSFLHFRSLSSKSSPNKYEILGVHHGASIKEIKALFKKLTKQYHPDLNTSADEEQKKLNQDRFVEIVSAYDTLKDVKKRKQYDMELRGSPNIKQNNPDRSEWHNKYYGEAKYYLRSEGSHHSMALGLNATRHRVRNFADFENQSHVSGVHVNHGDRHGVPHFDYDNHLSRNLKFEQRLINKHLSPAQRDAIIQQLYRSSNTKVSEELITKHLMRQAHNYANQQSSGRQATYTSTARDPHMYHGPHDSESTLKVATIMTVGAGATYFLYQLWG</sequence>
<comment type="caution">
    <text evidence="1">The sequence shown here is derived from an EMBL/GenBank/DDBJ whole genome shotgun (WGS) entry which is preliminary data.</text>
</comment>
<evidence type="ECO:0000313" key="2">
    <source>
        <dbReference type="Proteomes" id="UP001241377"/>
    </source>
</evidence>
<organism evidence="1 2">
    <name type="scientific">Naganishia cerealis</name>
    <dbReference type="NCBI Taxonomy" id="610337"/>
    <lineage>
        <taxon>Eukaryota</taxon>
        <taxon>Fungi</taxon>
        <taxon>Dikarya</taxon>
        <taxon>Basidiomycota</taxon>
        <taxon>Agaricomycotina</taxon>
        <taxon>Tremellomycetes</taxon>
        <taxon>Filobasidiales</taxon>
        <taxon>Filobasidiaceae</taxon>
        <taxon>Naganishia</taxon>
    </lineage>
</organism>
<gene>
    <name evidence="1" type="ORF">QFC19_005446</name>
</gene>
<accession>A0ACC2VN41</accession>
<proteinExistence type="predicted"/>
<keyword evidence="2" id="KW-1185">Reference proteome</keyword>
<reference evidence="1" key="1">
    <citation type="submission" date="2023-04" db="EMBL/GenBank/DDBJ databases">
        <title>Draft Genome sequencing of Naganishia species isolated from polar environments using Oxford Nanopore Technology.</title>
        <authorList>
            <person name="Leo P."/>
            <person name="Venkateswaran K."/>
        </authorList>
    </citation>
    <scope>NUCLEOTIDE SEQUENCE</scope>
    <source>
        <strain evidence="1">MNA-CCFEE 5261</strain>
    </source>
</reference>
<name>A0ACC2VN41_9TREE</name>
<protein>
    <submittedName>
        <fullName evidence="1">Uncharacterized protein</fullName>
    </submittedName>
</protein>
<dbReference type="Proteomes" id="UP001241377">
    <property type="component" value="Unassembled WGS sequence"/>
</dbReference>
<dbReference type="EMBL" id="JASBWR010000061">
    <property type="protein sequence ID" value="KAJ9100840.1"/>
    <property type="molecule type" value="Genomic_DNA"/>
</dbReference>
<evidence type="ECO:0000313" key="1">
    <source>
        <dbReference type="EMBL" id="KAJ9100840.1"/>
    </source>
</evidence>